<gene>
    <name evidence="2" type="ORF">DGMP_13620</name>
</gene>
<keyword evidence="3" id="KW-1185">Reference proteome</keyword>
<dbReference type="GO" id="GO:0008146">
    <property type="term" value="F:sulfotransferase activity"/>
    <property type="evidence" value="ECO:0007669"/>
    <property type="project" value="InterPro"/>
</dbReference>
<dbReference type="InterPro" id="IPR000863">
    <property type="entry name" value="Sulfotransferase_dom"/>
</dbReference>
<name>A0A8D5FS17_9BACT</name>
<dbReference type="RefSeq" id="WP_228856774.1">
    <property type="nucleotide sequence ID" value="NZ_AP024086.1"/>
</dbReference>
<evidence type="ECO:0000259" key="1">
    <source>
        <dbReference type="Pfam" id="PF00685"/>
    </source>
</evidence>
<organism evidence="2 3">
    <name type="scientific">Desulfomarina profundi</name>
    <dbReference type="NCBI Taxonomy" id="2772557"/>
    <lineage>
        <taxon>Bacteria</taxon>
        <taxon>Pseudomonadati</taxon>
        <taxon>Thermodesulfobacteriota</taxon>
        <taxon>Desulfobulbia</taxon>
        <taxon>Desulfobulbales</taxon>
        <taxon>Desulfobulbaceae</taxon>
        <taxon>Desulfomarina</taxon>
    </lineage>
</organism>
<dbReference type="AlphaFoldDB" id="A0A8D5FS17"/>
<dbReference type="KEGG" id="dbk:DGMP_13620"/>
<dbReference type="Pfam" id="PF00685">
    <property type="entry name" value="Sulfotransfer_1"/>
    <property type="match status" value="1"/>
</dbReference>
<protein>
    <recommendedName>
        <fullName evidence="1">Sulfotransferase domain-containing protein</fullName>
    </recommendedName>
</protein>
<dbReference type="Proteomes" id="UP000826725">
    <property type="component" value="Chromosome"/>
</dbReference>
<dbReference type="EMBL" id="AP024086">
    <property type="protein sequence ID" value="BCL60669.1"/>
    <property type="molecule type" value="Genomic_DNA"/>
</dbReference>
<accession>A0A8D5FS17</accession>
<proteinExistence type="predicted"/>
<feature type="domain" description="Sulfotransferase" evidence="1">
    <location>
        <begin position="150"/>
        <end position="287"/>
    </location>
</feature>
<evidence type="ECO:0000313" key="2">
    <source>
        <dbReference type="EMBL" id="BCL60669.1"/>
    </source>
</evidence>
<sequence length="324" mass="37690">MAIDGKQLLGARKQLVEKVVFLDGLSRAGKFLLGKVVSNYKKVDFFQYAEILEHIPVIEHLGLIEPRAALSLFQIQLDLFFYNRVIGRNLNLRQSDGSCVANATQFESIVARQKESDGIEAVQRFRRQELLPAFLVHECLPHVKFFLQAYPKMQMINIQRHPVDIAHSWFVRGWGSRFGKDPLAFIPVIEMEGRPVPWFAGEWTRPYLSMNEKERVIMSICTLMNLDQEAYNTLDDKNKEQILFVPYEIFVEQPLTVVEKIGGFLEDEPFDNMNEILKREKVFRKLSLSQRQEKKSELISSNVSEEIVSDFKSIISEYENRWLI</sequence>
<evidence type="ECO:0000313" key="3">
    <source>
        <dbReference type="Proteomes" id="UP000826725"/>
    </source>
</evidence>
<reference evidence="2" key="1">
    <citation type="submission" date="2020-09" db="EMBL/GenBank/DDBJ databases">
        <title>Desulfogranum mesoprofundum gen. nov., sp. nov., a novel mesophilic, sulfate-reducing chemolithoautotroph isolated from a deep-sea hydrothermal vent chimney in the Suiyo Seamount.</title>
        <authorList>
            <person name="Hashimoto Y."/>
            <person name="Nakagawa S."/>
        </authorList>
    </citation>
    <scope>NUCLEOTIDE SEQUENCE</scope>
    <source>
        <strain evidence="2">KT2</strain>
    </source>
</reference>